<keyword evidence="2" id="KW-1185">Reference proteome</keyword>
<organism evidence="1 2">
    <name type="scientific">Arctium lappa</name>
    <name type="common">Greater burdock</name>
    <name type="synonym">Lappa major</name>
    <dbReference type="NCBI Taxonomy" id="4217"/>
    <lineage>
        <taxon>Eukaryota</taxon>
        <taxon>Viridiplantae</taxon>
        <taxon>Streptophyta</taxon>
        <taxon>Embryophyta</taxon>
        <taxon>Tracheophyta</taxon>
        <taxon>Spermatophyta</taxon>
        <taxon>Magnoliopsida</taxon>
        <taxon>eudicotyledons</taxon>
        <taxon>Gunneridae</taxon>
        <taxon>Pentapetalae</taxon>
        <taxon>asterids</taxon>
        <taxon>campanulids</taxon>
        <taxon>Asterales</taxon>
        <taxon>Asteraceae</taxon>
        <taxon>Carduoideae</taxon>
        <taxon>Cardueae</taxon>
        <taxon>Arctiinae</taxon>
        <taxon>Arctium</taxon>
    </lineage>
</organism>
<name>A0ACB8YIA6_ARCLA</name>
<dbReference type="EMBL" id="CM042058">
    <property type="protein sequence ID" value="KAI3684669.1"/>
    <property type="molecule type" value="Genomic_DNA"/>
</dbReference>
<accession>A0ACB8YIA6</accession>
<proteinExistence type="predicted"/>
<reference evidence="1 2" key="2">
    <citation type="journal article" date="2022" name="Mol. Ecol. Resour.">
        <title>The genomes of chicory, endive, great burdock and yacon provide insights into Asteraceae paleo-polyploidization history and plant inulin production.</title>
        <authorList>
            <person name="Fan W."/>
            <person name="Wang S."/>
            <person name="Wang H."/>
            <person name="Wang A."/>
            <person name="Jiang F."/>
            <person name="Liu H."/>
            <person name="Zhao H."/>
            <person name="Xu D."/>
            <person name="Zhang Y."/>
        </authorList>
    </citation>
    <scope>NUCLEOTIDE SEQUENCE [LARGE SCALE GENOMIC DNA]</scope>
    <source>
        <strain evidence="2">cv. Niubang</strain>
    </source>
</reference>
<comment type="caution">
    <text evidence="1">The sequence shown here is derived from an EMBL/GenBank/DDBJ whole genome shotgun (WGS) entry which is preliminary data.</text>
</comment>
<reference evidence="2" key="1">
    <citation type="journal article" date="2022" name="Mol. Ecol. Resour.">
        <title>The genomes of chicory, endive, great burdock and yacon provide insights into Asteraceae palaeo-polyploidization history and plant inulin production.</title>
        <authorList>
            <person name="Fan W."/>
            <person name="Wang S."/>
            <person name="Wang H."/>
            <person name="Wang A."/>
            <person name="Jiang F."/>
            <person name="Liu H."/>
            <person name="Zhao H."/>
            <person name="Xu D."/>
            <person name="Zhang Y."/>
        </authorList>
    </citation>
    <scope>NUCLEOTIDE SEQUENCE [LARGE SCALE GENOMIC DNA]</scope>
    <source>
        <strain evidence="2">cv. Niubang</strain>
    </source>
</reference>
<evidence type="ECO:0000313" key="2">
    <source>
        <dbReference type="Proteomes" id="UP001055879"/>
    </source>
</evidence>
<evidence type="ECO:0000313" key="1">
    <source>
        <dbReference type="EMBL" id="KAI3684669.1"/>
    </source>
</evidence>
<sequence length="804" mass="90363">MDLLLHFLLLVSVIIPTPFTTSSSSSPPYALKLGSSLSVDTKDDFLISPDRVFTAGFYSVGDNAFCFSIWFTKPLSNGHLTVVWMANRDAPVNGARSKLSLSKTGNLVLQDADQDLLIWTTRTRDLTGSAQLKLNNSGNLYLQSRDGQILWQSFGSPTDTLLPNQPLTKDAMLVSSRSRTNYSSGFYKLFFDNDNVLRLVYTGPKVTGIYWPNPELRAWDAGRSTYGSERTATIDLFGRFISSDGLFFNTSDNGDQPMRRVTMDFDGNVRVYSLDASRRIWEVTWQAIAQTCTIHGSCGENSTCSNEPTYGRKCTCLPYHKMINQTDWSYGCEPAFQQSLHGNGEDSFLYCPHFDFYGYDSKYLPNTTLNACKKECRNISNCKGFQYKYDKKQGIFLCYPKFLLLNGFSSVSFNGSFYLKVPASTVSSNTNKAIQELNLNCSGHPTTIQLERVYDRKKEKGSIKYLLLFTYVFGSLEMICIIYFFYKTRNSVTNSQGYLQAATGFERFRYADLRKASKNFSIEIGRGGGAVVYKGVLSDNRVAAIKRLKEASSNQGEAEFLAEISTLGKLNHMNLIDIWGYCAEGKHRILVYEYMENGSLADNLHSSKLDWDKRFEVAVGTAKGLAYLHEECLEWVLHCDVKPHNILLDQDCFPKVADFGLSKFLDRDGRGNLEFIKARGTRGYMAPEWFFVSQPITSKVDVYSYGVVMLEMITGRSPKGSDQSGGYEGMTIRWVREKVAVAAEGYGGKSNWIEEIVDSTVNGEYDSIRMGILIKVALQCAEENKDARPTMSQVVDMLLRGDGH</sequence>
<protein>
    <submittedName>
        <fullName evidence="1">Uncharacterized protein</fullName>
    </submittedName>
</protein>
<dbReference type="Proteomes" id="UP001055879">
    <property type="component" value="Linkage Group LG12"/>
</dbReference>
<gene>
    <name evidence="1" type="ORF">L6452_33894</name>
</gene>